<name>A0A7W2JWD7_9PSED</name>
<dbReference type="Proteomes" id="UP000541770">
    <property type="component" value="Unassembled WGS sequence"/>
</dbReference>
<reference evidence="1 2" key="1">
    <citation type="submission" date="2020-07" db="EMBL/GenBank/DDBJ databases">
        <title>Diversity of carbapenemase encoding genes among Pseudomonas putida group clinical isolates in a tertiary Brazilian hospital.</title>
        <authorList>
            <person name="Alberto-Lei F."/>
            <person name="Nodari C.S."/>
            <person name="Streling A.P."/>
            <person name="Paulino J.T."/>
            <person name="Bessa-Neto F.O."/>
            <person name="Cayo R."/>
            <person name="Gales A.C."/>
        </authorList>
    </citation>
    <scope>NUCLEOTIDE SEQUENCE [LARGE SCALE GENOMIC DNA]</scope>
    <source>
        <strain evidence="1 2">14802</strain>
    </source>
</reference>
<sequence length="96" mass="10293">MSQLSVSMLPALDANQPLFDSVYKLVCEQAQADHQPPEVVLAQIIYHSSYELFYSDGFTLPLVQGVVEAAALTVAREYEEADAFEQSLIGGAGGAA</sequence>
<comment type="caution">
    <text evidence="1">The sequence shown here is derived from an EMBL/GenBank/DDBJ whole genome shotgun (WGS) entry which is preliminary data.</text>
</comment>
<organism evidence="1 2">
    <name type="scientific">Pseudomonas mosselii</name>
    <dbReference type="NCBI Taxonomy" id="78327"/>
    <lineage>
        <taxon>Bacteria</taxon>
        <taxon>Pseudomonadati</taxon>
        <taxon>Pseudomonadota</taxon>
        <taxon>Gammaproteobacteria</taxon>
        <taxon>Pseudomonadales</taxon>
        <taxon>Pseudomonadaceae</taxon>
        <taxon>Pseudomonas</taxon>
    </lineage>
</organism>
<accession>A0A7W2JWD7</accession>
<evidence type="ECO:0000313" key="1">
    <source>
        <dbReference type="EMBL" id="MBA6066375.1"/>
    </source>
</evidence>
<gene>
    <name evidence="1" type="ORF">H4C75_16660</name>
</gene>
<proteinExistence type="predicted"/>
<evidence type="ECO:0000313" key="2">
    <source>
        <dbReference type="Proteomes" id="UP000541770"/>
    </source>
</evidence>
<dbReference type="RefSeq" id="WP_182323626.1">
    <property type="nucleotide sequence ID" value="NZ_CP128544.1"/>
</dbReference>
<dbReference type="AlphaFoldDB" id="A0A7W2JWD7"/>
<dbReference type="EMBL" id="JACGDE010000011">
    <property type="protein sequence ID" value="MBA6066375.1"/>
    <property type="molecule type" value="Genomic_DNA"/>
</dbReference>
<protein>
    <submittedName>
        <fullName evidence="1">Uncharacterized protein</fullName>
    </submittedName>
</protein>